<evidence type="ECO:0000313" key="2">
    <source>
        <dbReference type="EnsemblMetazoa" id="CapteP187157"/>
    </source>
</evidence>
<dbReference type="HOGENOM" id="CLU_1476502_0_0_1"/>
<dbReference type="AlphaFoldDB" id="R7VM15"/>
<accession>R7VM15</accession>
<reference evidence="1 3" key="2">
    <citation type="journal article" date="2013" name="Nature">
        <title>Insights into bilaterian evolution from three spiralian genomes.</title>
        <authorList>
            <person name="Simakov O."/>
            <person name="Marletaz F."/>
            <person name="Cho S.J."/>
            <person name="Edsinger-Gonzales E."/>
            <person name="Havlak P."/>
            <person name="Hellsten U."/>
            <person name="Kuo D.H."/>
            <person name="Larsson T."/>
            <person name="Lv J."/>
            <person name="Arendt D."/>
            <person name="Savage R."/>
            <person name="Osoegawa K."/>
            <person name="de Jong P."/>
            <person name="Grimwood J."/>
            <person name="Chapman J.A."/>
            <person name="Shapiro H."/>
            <person name="Aerts A."/>
            <person name="Otillar R.P."/>
            <person name="Terry A.Y."/>
            <person name="Boore J.L."/>
            <person name="Grigoriev I.V."/>
            <person name="Lindberg D.R."/>
            <person name="Seaver E.C."/>
            <person name="Weisblat D.A."/>
            <person name="Putnam N.H."/>
            <person name="Rokhsar D.S."/>
        </authorList>
    </citation>
    <scope>NUCLEOTIDE SEQUENCE</scope>
    <source>
        <strain evidence="1 3">I ESC-2004</strain>
    </source>
</reference>
<gene>
    <name evidence="1" type="ORF">CAPTEDRAFT_187157</name>
</gene>
<reference evidence="3" key="1">
    <citation type="submission" date="2012-12" db="EMBL/GenBank/DDBJ databases">
        <authorList>
            <person name="Hellsten U."/>
            <person name="Grimwood J."/>
            <person name="Chapman J.A."/>
            <person name="Shapiro H."/>
            <person name="Aerts A."/>
            <person name="Otillar R.P."/>
            <person name="Terry A.Y."/>
            <person name="Boore J.L."/>
            <person name="Simakov O."/>
            <person name="Marletaz F."/>
            <person name="Cho S.-J."/>
            <person name="Edsinger-Gonzales E."/>
            <person name="Havlak P."/>
            <person name="Kuo D.-H."/>
            <person name="Larsson T."/>
            <person name="Lv J."/>
            <person name="Arendt D."/>
            <person name="Savage R."/>
            <person name="Osoegawa K."/>
            <person name="de Jong P."/>
            <person name="Lindberg D.R."/>
            <person name="Seaver E.C."/>
            <person name="Weisblat D.A."/>
            <person name="Putnam N.H."/>
            <person name="Grigoriev I.V."/>
            <person name="Rokhsar D.S."/>
        </authorList>
    </citation>
    <scope>NUCLEOTIDE SEQUENCE</scope>
    <source>
        <strain evidence="3">I ESC-2004</strain>
    </source>
</reference>
<proteinExistence type="predicted"/>
<evidence type="ECO:0000313" key="3">
    <source>
        <dbReference type="Proteomes" id="UP000014760"/>
    </source>
</evidence>
<reference evidence="2" key="3">
    <citation type="submission" date="2015-06" db="UniProtKB">
        <authorList>
            <consortium name="EnsemblMetazoa"/>
        </authorList>
    </citation>
    <scope>IDENTIFICATION</scope>
</reference>
<dbReference type="Proteomes" id="UP000014760">
    <property type="component" value="Unassembled WGS sequence"/>
</dbReference>
<dbReference type="EMBL" id="KB292122">
    <property type="protein sequence ID" value="ELU18105.1"/>
    <property type="molecule type" value="Genomic_DNA"/>
</dbReference>
<dbReference type="EnsemblMetazoa" id="CapteT187157">
    <property type="protein sequence ID" value="CapteP187157"/>
    <property type="gene ID" value="CapteG187157"/>
</dbReference>
<name>R7VM15_CAPTE</name>
<sequence>MALLLRSSKARVIWGRRQKPIEAVFTVEIRAIQTNPPAEYREIDLHPSRENPIINSYEDSRRTNSAVNARIMDQPTNCISYGIHSSLQASFEEWRLNISNEVNTRLQWLGAFQIGCFANLKQRLSQCELGFDGNSGTEGQEEWPTRSRDRRCIARVCSWKWEQFIAYRKKARSIRNKINLGRV</sequence>
<protein>
    <submittedName>
        <fullName evidence="1 2">Uncharacterized protein</fullName>
    </submittedName>
</protein>
<evidence type="ECO:0000313" key="1">
    <source>
        <dbReference type="EMBL" id="ELU18105.1"/>
    </source>
</evidence>
<dbReference type="EMBL" id="AMQN01016492">
    <property type="status" value="NOT_ANNOTATED_CDS"/>
    <property type="molecule type" value="Genomic_DNA"/>
</dbReference>
<keyword evidence="3" id="KW-1185">Reference proteome</keyword>
<organism evidence="1">
    <name type="scientific">Capitella teleta</name>
    <name type="common">Polychaete worm</name>
    <dbReference type="NCBI Taxonomy" id="283909"/>
    <lineage>
        <taxon>Eukaryota</taxon>
        <taxon>Metazoa</taxon>
        <taxon>Spiralia</taxon>
        <taxon>Lophotrochozoa</taxon>
        <taxon>Annelida</taxon>
        <taxon>Polychaeta</taxon>
        <taxon>Sedentaria</taxon>
        <taxon>Scolecida</taxon>
        <taxon>Capitellidae</taxon>
        <taxon>Capitella</taxon>
    </lineage>
</organism>